<dbReference type="EMBL" id="CAXDID020000008">
    <property type="protein sequence ID" value="CAL5977760.1"/>
    <property type="molecule type" value="Genomic_DNA"/>
</dbReference>
<dbReference type="SUPFAM" id="SSF54518">
    <property type="entry name" value="Tubby C-terminal domain-like"/>
    <property type="match status" value="1"/>
</dbReference>
<evidence type="ECO:0000313" key="4">
    <source>
        <dbReference type="Proteomes" id="UP001642409"/>
    </source>
</evidence>
<sequence length="162" mass="18827">MSQKFYIQKNVFQLTNQFSIKNQLGQDAYFVDSESFPFSQRHNLLNHERQQLYSINRKSFSFLPTIYVKSNNQTVLTVVQEYSCMNQELTITGTKNWKVIGDYTAHDFQIIENGQIIAVIKRAWVSCDEQFEIDVQFGQAELVIATVIAIHQAMHGVRLSHF</sequence>
<dbReference type="AlphaFoldDB" id="A0AA86NGD5"/>
<dbReference type="InterPro" id="IPR007612">
    <property type="entry name" value="LOR"/>
</dbReference>
<comment type="similarity">
    <text evidence="1">Belongs to the LOR family.</text>
</comment>
<evidence type="ECO:0000256" key="1">
    <source>
        <dbReference type="ARBA" id="ARBA00005437"/>
    </source>
</evidence>
<dbReference type="EMBL" id="CATOUU010000171">
    <property type="protein sequence ID" value="CAI9919249.1"/>
    <property type="molecule type" value="Genomic_DNA"/>
</dbReference>
<dbReference type="Pfam" id="PF04525">
    <property type="entry name" value="LOR"/>
    <property type="match status" value="1"/>
</dbReference>
<evidence type="ECO:0008006" key="5">
    <source>
        <dbReference type="Google" id="ProtNLM"/>
    </source>
</evidence>
<name>A0AA86NGD5_9EUKA</name>
<dbReference type="Proteomes" id="UP001642409">
    <property type="component" value="Unassembled WGS sequence"/>
</dbReference>
<proteinExistence type="inferred from homology"/>
<comment type="caution">
    <text evidence="2">The sequence shown here is derived from an EMBL/GenBank/DDBJ whole genome shotgun (WGS) entry which is preliminary data.</text>
</comment>
<reference evidence="3 4" key="2">
    <citation type="submission" date="2024-07" db="EMBL/GenBank/DDBJ databases">
        <authorList>
            <person name="Akdeniz Z."/>
        </authorList>
    </citation>
    <scope>NUCLEOTIDE SEQUENCE [LARGE SCALE GENOMIC DNA]</scope>
</reference>
<keyword evidence="4" id="KW-1185">Reference proteome</keyword>
<gene>
    <name evidence="3" type="ORF">HINF_LOCUS4460</name>
    <name evidence="2" type="ORF">HINF_LOCUS6894</name>
</gene>
<dbReference type="InterPro" id="IPR038595">
    <property type="entry name" value="LOR_sf"/>
</dbReference>
<organism evidence="2">
    <name type="scientific">Hexamita inflata</name>
    <dbReference type="NCBI Taxonomy" id="28002"/>
    <lineage>
        <taxon>Eukaryota</taxon>
        <taxon>Metamonada</taxon>
        <taxon>Diplomonadida</taxon>
        <taxon>Hexamitidae</taxon>
        <taxon>Hexamitinae</taxon>
        <taxon>Hexamita</taxon>
    </lineage>
</organism>
<evidence type="ECO:0000313" key="2">
    <source>
        <dbReference type="EMBL" id="CAI9919249.1"/>
    </source>
</evidence>
<evidence type="ECO:0000313" key="3">
    <source>
        <dbReference type="EMBL" id="CAL5977760.1"/>
    </source>
</evidence>
<dbReference type="InterPro" id="IPR025659">
    <property type="entry name" value="Tubby-like_C"/>
</dbReference>
<protein>
    <recommendedName>
        <fullName evidence="5">LURP-one-related family protein</fullName>
    </recommendedName>
</protein>
<reference evidence="2" key="1">
    <citation type="submission" date="2023-06" db="EMBL/GenBank/DDBJ databases">
        <authorList>
            <person name="Kurt Z."/>
        </authorList>
    </citation>
    <scope>NUCLEOTIDE SEQUENCE</scope>
</reference>
<accession>A0AA86NGD5</accession>
<dbReference type="Gene3D" id="2.40.160.200">
    <property type="entry name" value="LURP1-related"/>
    <property type="match status" value="1"/>
</dbReference>